<dbReference type="Proteomes" id="UP001235939">
    <property type="component" value="Chromosome 02"/>
</dbReference>
<name>A0ABY6K2S0_9ARAC</name>
<keyword evidence="3" id="KW-1185">Reference proteome</keyword>
<feature type="compositionally biased region" description="Acidic residues" evidence="1">
    <location>
        <begin position="95"/>
        <end position="118"/>
    </location>
</feature>
<feature type="region of interest" description="Disordered" evidence="1">
    <location>
        <begin position="81"/>
        <end position="141"/>
    </location>
</feature>
<evidence type="ECO:0000256" key="1">
    <source>
        <dbReference type="SAM" id="MobiDB-lite"/>
    </source>
</evidence>
<protein>
    <submittedName>
        <fullName evidence="2">Uncharacterized protein</fullName>
    </submittedName>
</protein>
<organism evidence="2 3">
    <name type="scientific">Cordylochernes scorpioides</name>
    <dbReference type="NCBI Taxonomy" id="51811"/>
    <lineage>
        <taxon>Eukaryota</taxon>
        <taxon>Metazoa</taxon>
        <taxon>Ecdysozoa</taxon>
        <taxon>Arthropoda</taxon>
        <taxon>Chelicerata</taxon>
        <taxon>Arachnida</taxon>
        <taxon>Pseudoscorpiones</taxon>
        <taxon>Cheliferoidea</taxon>
        <taxon>Chernetidae</taxon>
        <taxon>Cordylochernes</taxon>
    </lineage>
</organism>
<accession>A0ABY6K2S0</accession>
<proteinExistence type="predicted"/>
<reference evidence="2 3" key="1">
    <citation type="submission" date="2022-01" db="EMBL/GenBank/DDBJ databases">
        <title>A chromosomal length assembly of Cordylochernes scorpioides.</title>
        <authorList>
            <person name="Zeh D."/>
            <person name="Zeh J."/>
        </authorList>
    </citation>
    <scope>NUCLEOTIDE SEQUENCE [LARGE SCALE GENOMIC DNA]</scope>
    <source>
        <strain evidence="2">IN4F17</strain>
        <tissue evidence="2">Whole Body</tissue>
    </source>
</reference>
<evidence type="ECO:0000313" key="3">
    <source>
        <dbReference type="Proteomes" id="UP001235939"/>
    </source>
</evidence>
<sequence>MNIADEMLDSVRDDPNLLQRVITGDEAWVYGYDVETKAQSPQWKCRTNQDRKKRAKFALQKLSFAINFQKYFMDTLTLSTSESENEVVGGTSDISSDENTEIYSYDDSESELESENEEFGSPSTSSFYVGRDQTTRWKTSE</sequence>
<dbReference type="EMBL" id="CP092864">
    <property type="protein sequence ID" value="UYV63141.1"/>
    <property type="molecule type" value="Genomic_DNA"/>
</dbReference>
<evidence type="ECO:0000313" key="2">
    <source>
        <dbReference type="EMBL" id="UYV63141.1"/>
    </source>
</evidence>
<gene>
    <name evidence="2" type="ORF">LAZ67_2003277</name>
</gene>